<gene>
    <name evidence="2" type="ORF">TPAS_704</name>
</gene>
<keyword evidence="1" id="KW-0175">Coiled coil</keyword>
<sequence length="458" mass="45361">MGIGKYLAGGLCVVGAIVAAPIVLPAAAAAAAAAGTAIAGSAVGTAVAAAGTAVAGSAVGTAVTAAGTAVASSAVGTAVAAAGTTVAGSAAATAVGGAMATVGTAVASATSVVGISSVASTIAVTGAGATAVGTMSTAGAITALSTMTGVKKLSEAKEIVEDANSRYNEKKERLDQAEKYGNEALKKLGKLKISVWDGFDEFYTVVSKIKNCKMLEGNYSEENIHLSKDELDNIQTLSITAGDLLKTSAGSIGVGALTGLAAYGGTMASGVASTGTLISSLSGVAATNATLASLGGGSLAAGGLGMAGGTTVLGGLVAAPALAVGGLLLAAKGISNLEKAHETSHKADEAIKKFQTSIVLMNNIKSLTHQVYGEINQLLAQHRILLSDLSSIVETKTDFRSFTPEEAKTTELCILSIKILKSLTTTDLLVKKNNEQAINREPIEDAIHSSKNFYSKLA</sequence>
<evidence type="ECO:0000256" key="1">
    <source>
        <dbReference type="SAM" id="Coils"/>
    </source>
</evidence>
<dbReference type="Proteomes" id="UP000195985">
    <property type="component" value="Unassembled WGS sequence"/>
</dbReference>
<proteinExistence type="predicted"/>
<keyword evidence="3" id="KW-1185">Reference proteome</keyword>
<evidence type="ECO:0000313" key="2">
    <source>
        <dbReference type="EMBL" id="SLM51029.1"/>
    </source>
</evidence>
<dbReference type="AlphaFoldDB" id="A0A1W1IDS5"/>
<evidence type="ECO:0000313" key="3">
    <source>
        <dbReference type="Proteomes" id="UP000195985"/>
    </source>
</evidence>
<dbReference type="RefSeq" id="WP_177208677.1">
    <property type="nucleotide sequence ID" value="NZ_FONM01000022.1"/>
</dbReference>
<dbReference type="STRING" id="43064.SAMN04488086_1222"/>
<protein>
    <submittedName>
        <fullName evidence="2">Uncharacterized protein</fullName>
    </submittedName>
</protein>
<dbReference type="EMBL" id="FWEY01000002">
    <property type="protein sequence ID" value="SLM51029.1"/>
    <property type="molecule type" value="Genomic_DNA"/>
</dbReference>
<feature type="coiled-coil region" evidence="1">
    <location>
        <begin position="150"/>
        <end position="180"/>
    </location>
</feature>
<name>A0A1W1IDS5_9LACT</name>
<organism evidence="2 3">
    <name type="scientific">Trichococcus pasteurii</name>
    <dbReference type="NCBI Taxonomy" id="43064"/>
    <lineage>
        <taxon>Bacteria</taxon>
        <taxon>Bacillati</taxon>
        <taxon>Bacillota</taxon>
        <taxon>Bacilli</taxon>
        <taxon>Lactobacillales</taxon>
        <taxon>Carnobacteriaceae</taxon>
        <taxon>Trichococcus</taxon>
    </lineage>
</organism>
<accession>A0A1W1IDS5</accession>
<reference evidence="3" key="1">
    <citation type="submission" date="2016-04" db="EMBL/GenBank/DDBJ databases">
        <authorList>
            <person name="Strepis N."/>
        </authorList>
    </citation>
    <scope>NUCLEOTIDE SEQUENCE [LARGE SCALE GENOMIC DNA]</scope>
</reference>